<comment type="similarity">
    <text evidence="2 7">Belongs to the multi antimicrobial extrusion (MATE) (TC 2.A.66.1) family.</text>
</comment>
<feature type="transmembrane region" description="Helical" evidence="7">
    <location>
        <begin position="58"/>
        <end position="83"/>
    </location>
</feature>
<feature type="transmembrane region" description="Helical" evidence="7">
    <location>
        <begin position="103"/>
        <end position="126"/>
    </location>
</feature>
<feature type="transmembrane region" description="Helical" evidence="7">
    <location>
        <begin position="207"/>
        <end position="229"/>
    </location>
</feature>
<feature type="transmembrane region" description="Helical" evidence="7">
    <location>
        <begin position="138"/>
        <end position="160"/>
    </location>
</feature>
<evidence type="ECO:0000256" key="5">
    <source>
        <dbReference type="ARBA" id="ARBA00022989"/>
    </source>
</evidence>
<keyword evidence="3" id="KW-0813">Transport</keyword>
<accession>A0A1R3HSN8</accession>
<dbReference type="Pfam" id="PF01554">
    <property type="entry name" value="MatE"/>
    <property type="match status" value="2"/>
</dbReference>
<feature type="transmembrane region" description="Helical" evidence="7">
    <location>
        <begin position="370"/>
        <end position="389"/>
    </location>
</feature>
<dbReference type="OrthoDB" id="2126698at2759"/>
<evidence type="ECO:0000256" key="6">
    <source>
        <dbReference type="ARBA" id="ARBA00023136"/>
    </source>
</evidence>
<keyword evidence="9" id="KW-1185">Reference proteome</keyword>
<evidence type="ECO:0000313" key="8">
    <source>
        <dbReference type="EMBL" id="OMO73328.1"/>
    </source>
</evidence>
<feature type="transmembrane region" description="Helical" evidence="7">
    <location>
        <begin position="172"/>
        <end position="195"/>
    </location>
</feature>
<keyword evidence="4 7" id="KW-0812">Transmembrane</keyword>
<organism evidence="8 9">
    <name type="scientific">Corchorus olitorius</name>
    <dbReference type="NCBI Taxonomy" id="93759"/>
    <lineage>
        <taxon>Eukaryota</taxon>
        <taxon>Viridiplantae</taxon>
        <taxon>Streptophyta</taxon>
        <taxon>Embryophyta</taxon>
        <taxon>Tracheophyta</taxon>
        <taxon>Spermatophyta</taxon>
        <taxon>Magnoliopsida</taxon>
        <taxon>eudicotyledons</taxon>
        <taxon>Gunneridae</taxon>
        <taxon>Pentapetalae</taxon>
        <taxon>rosids</taxon>
        <taxon>malvids</taxon>
        <taxon>Malvales</taxon>
        <taxon>Malvaceae</taxon>
        <taxon>Grewioideae</taxon>
        <taxon>Apeibeae</taxon>
        <taxon>Corchorus</taxon>
    </lineage>
</organism>
<feature type="transmembrane region" description="Helical" evidence="7">
    <location>
        <begin position="27"/>
        <end position="46"/>
    </location>
</feature>
<evidence type="ECO:0000256" key="1">
    <source>
        <dbReference type="ARBA" id="ARBA00004141"/>
    </source>
</evidence>
<evidence type="ECO:0000256" key="7">
    <source>
        <dbReference type="RuleBase" id="RU004914"/>
    </source>
</evidence>
<dbReference type="InterPro" id="IPR002528">
    <property type="entry name" value="MATE_fam"/>
</dbReference>
<dbReference type="InterPro" id="IPR045069">
    <property type="entry name" value="MATE_euk"/>
</dbReference>
<proteinExistence type="inferred from homology"/>
<evidence type="ECO:0000256" key="2">
    <source>
        <dbReference type="ARBA" id="ARBA00010199"/>
    </source>
</evidence>
<feature type="transmembrane region" description="Helical" evidence="7">
    <location>
        <begin position="293"/>
        <end position="317"/>
    </location>
</feature>
<comment type="subcellular location">
    <subcellularLocation>
        <location evidence="1">Membrane</location>
        <topology evidence="1">Multi-pass membrane protein</topology>
    </subcellularLocation>
</comment>
<name>A0A1R3HSN8_9ROSI</name>
<dbReference type="GO" id="GO:0015297">
    <property type="term" value="F:antiporter activity"/>
    <property type="evidence" value="ECO:0007669"/>
    <property type="project" value="InterPro"/>
</dbReference>
<evidence type="ECO:0000313" key="9">
    <source>
        <dbReference type="Proteomes" id="UP000187203"/>
    </source>
</evidence>
<feature type="transmembrane region" description="Helical" evidence="7">
    <location>
        <begin position="395"/>
        <end position="418"/>
    </location>
</feature>
<dbReference type="CDD" id="cd13132">
    <property type="entry name" value="MATE_eukaryotic"/>
    <property type="match status" value="1"/>
</dbReference>
<dbReference type="GO" id="GO:0016020">
    <property type="term" value="C:membrane"/>
    <property type="evidence" value="ECO:0007669"/>
    <property type="project" value="UniProtKB-SubCell"/>
</dbReference>
<dbReference type="AlphaFoldDB" id="A0A1R3HSN8"/>
<dbReference type="Proteomes" id="UP000187203">
    <property type="component" value="Unassembled WGS sequence"/>
</dbReference>
<sequence length="462" mass="50727">MDEAPLLSKREGRIITWEALVEELKKVNLIAAPFVAVALSQYLLQVVSMMMAGHLGELALSGVAIASSICNVTGFSLLGGFSAALETLNGQAYGAMKYEKLGSYTYCAIISTLPICLPVCILWMYMDKFLVLMGQDPQVAVVACRYSMWLIPGLFAYAILQSQIRFFQSQSFMLPLLFTSLATLCFHIPVCWFLVFQIGLGNIGAALAISISYWFNVFLLGLYMSLEWWSYEILVLMSGLLPNSTLETSVLSICLTSAALHYQIPFGLSVAASTRISNELGAGNPQAAQLSTFIIVALTLVETFIASTTLFCCRYVFGYAYSNELDVVNKVTDMVPLMCLSLIMDGLHGVTSGIVRGIGWQHFGAYANLAAYYLFGIPAGIICAFVLHLRGKGLWIGMLTGSSVQGILLVFVIAFTNWKKQAVEARERIFQGAIPEEAGDERAECREIDKPFESRHISADFF</sequence>
<evidence type="ECO:0000256" key="4">
    <source>
        <dbReference type="ARBA" id="ARBA00022692"/>
    </source>
</evidence>
<dbReference type="EMBL" id="AWUE01019474">
    <property type="protein sequence ID" value="OMO73328.1"/>
    <property type="molecule type" value="Genomic_DNA"/>
</dbReference>
<reference evidence="9" key="1">
    <citation type="submission" date="2013-09" db="EMBL/GenBank/DDBJ databases">
        <title>Corchorus olitorius genome sequencing.</title>
        <authorList>
            <person name="Alam M."/>
            <person name="Haque M.S."/>
            <person name="Islam M.S."/>
            <person name="Emdad E.M."/>
            <person name="Islam M.M."/>
            <person name="Ahmed B."/>
            <person name="Halim A."/>
            <person name="Hossen Q.M.M."/>
            <person name="Hossain M.Z."/>
            <person name="Ahmed R."/>
            <person name="Khan M.M."/>
            <person name="Islam R."/>
            <person name="Rashid M.M."/>
            <person name="Khan S.A."/>
            <person name="Rahman M.S."/>
            <person name="Alam M."/>
            <person name="Yahiya A.S."/>
            <person name="Khan M.S."/>
            <person name="Azam M.S."/>
            <person name="Haque T."/>
            <person name="Lashkar M.Z.H."/>
            <person name="Akhand A.I."/>
            <person name="Morshed G."/>
            <person name="Roy S."/>
            <person name="Uddin K.S."/>
            <person name="Rabeya T."/>
            <person name="Hossain A.S."/>
            <person name="Chowdhury A."/>
            <person name="Snigdha A.R."/>
            <person name="Mortoza M.S."/>
            <person name="Matin S.A."/>
            <person name="Hoque S.M.E."/>
            <person name="Islam M.K."/>
            <person name="Roy D.K."/>
            <person name="Haider R."/>
            <person name="Moosa M.M."/>
            <person name="Elias S.M."/>
            <person name="Hasan A.M."/>
            <person name="Jahan S."/>
            <person name="Shafiuddin M."/>
            <person name="Mahmood N."/>
            <person name="Shommy N.S."/>
        </authorList>
    </citation>
    <scope>NUCLEOTIDE SEQUENCE [LARGE SCALE GENOMIC DNA]</scope>
    <source>
        <strain evidence="9">cv. O-4</strain>
    </source>
</reference>
<protein>
    <recommendedName>
        <fullName evidence="7">Protein DETOXIFICATION</fullName>
    </recommendedName>
    <alternativeName>
        <fullName evidence="7">Multidrug and toxic compound extrusion protein</fullName>
    </alternativeName>
</protein>
<keyword evidence="5 7" id="KW-1133">Transmembrane helix</keyword>
<evidence type="ECO:0000256" key="3">
    <source>
        <dbReference type="ARBA" id="ARBA00022448"/>
    </source>
</evidence>
<keyword evidence="6 7" id="KW-0472">Membrane</keyword>
<dbReference type="GO" id="GO:0042910">
    <property type="term" value="F:xenobiotic transmembrane transporter activity"/>
    <property type="evidence" value="ECO:0007669"/>
    <property type="project" value="InterPro"/>
</dbReference>
<dbReference type="PANTHER" id="PTHR11206">
    <property type="entry name" value="MULTIDRUG RESISTANCE PROTEIN"/>
    <property type="match status" value="1"/>
</dbReference>
<comment type="caution">
    <text evidence="8">The sequence shown here is derived from an EMBL/GenBank/DDBJ whole genome shotgun (WGS) entry which is preliminary data.</text>
</comment>
<dbReference type="STRING" id="93759.A0A1R3HSN8"/>
<gene>
    <name evidence="8" type="ORF">COLO4_27158</name>
</gene>
<feature type="transmembrane region" description="Helical" evidence="7">
    <location>
        <begin position="337"/>
        <end position="358"/>
    </location>
</feature>
<dbReference type="GO" id="GO:1990961">
    <property type="term" value="P:xenobiotic detoxification by transmembrane export across the plasma membrane"/>
    <property type="evidence" value="ECO:0007669"/>
    <property type="project" value="InterPro"/>
</dbReference>